<dbReference type="InterPro" id="IPR057192">
    <property type="entry name" value="DUF7870"/>
</dbReference>
<dbReference type="EMBL" id="BAABME010010617">
    <property type="protein sequence ID" value="GAA0180376.1"/>
    <property type="molecule type" value="Genomic_DNA"/>
</dbReference>
<evidence type="ECO:0000313" key="2">
    <source>
        <dbReference type="EMBL" id="GAA0180376.1"/>
    </source>
</evidence>
<proteinExistence type="predicted"/>
<gene>
    <name evidence="2" type="ORF">LIER_30096</name>
</gene>
<comment type="caution">
    <text evidence="2">The sequence shown here is derived from an EMBL/GenBank/DDBJ whole genome shotgun (WGS) entry which is preliminary data.</text>
</comment>
<sequence length="389" mass="44262">METMANSYIFKNQRKMMMNADLRTLSVISRSLFVVLFLFALLPSISSMMSGSSHINDKSNLVYMVEEGIIKKGDQGLIVLSSEIDEGKLVMKDSDVLNQNGIDIRFLDESNVMNGVNVNILNEALDFVFVQNLKNVEAIDRMIKSGGFVISQLENNKQDQLLHPGNYVIVFLRPLEHKMVVVLRKIGHKSLVAMAGLDRKMPGRRSLFGFVPEAKKTALLGLEDAMLEPPRGTLTKSKKLSRKMKFLPDLLGDSLENYPRRIFFSDGDKSATKWFKKNYPSRGEEFEFYDMEVVANEAGNNGKSAGLLSDWLRTHVKEEDYVVMKAEATLVEEMIKENTTCLVDELFLECKNQWGEEEEVSSGKRSYWQCLALYGRLRDDGIAVHQWWT</sequence>
<evidence type="ECO:0000313" key="3">
    <source>
        <dbReference type="Proteomes" id="UP001454036"/>
    </source>
</evidence>
<feature type="domain" description="DUF7870" evidence="1">
    <location>
        <begin position="220"/>
        <end position="388"/>
    </location>
</feature>
<reference evidence="2 3" key="1">
    <citation type="submission" date="2024-01" db="EMBL/GenBank/DDBJ databases">
        <title>The complete chloroplast genome sequence of Lithospermum erythrorhizon: insights into the phylogenetic relationship among Boraginaceae species and the maternal lineages of purple gromwells.</title>
        <authorList>
            <person name="Okada T."/>
            <person name="Watanabe K."/>
        </authorList>
    </citation>
    <scope>NUCLEOTIDE SEQUENCE [LARGE SCALE GENOMIC DNA]</scope>
</reference>
<dbReference type="AlphaFoldDB" id="A0AAV3RNM6"/>
<protein>
    <recommendedName>
        <fullName evidence="1">DUF7870 domain-containing protein</fullName>
    </recommendedName>
</protein>
<dbReference type="Proteomes" id="UP001454036">
    <property type="component" value="Unassembled WGS sequence"/>
</dbReference>
<organism evidence="2 3">
    <name type="scientific">Lithospermum erythrorhizon</name>
    <name type="common">Purple gromwell</name>
    <name type="synonym">Lithospermum officinale var. erythrorhizon</name>
    <dbReference type="NCBI Taxonomy" id="34254"/>
    <lineage>
        <taxon>Eukaryota</taxon>
        <taxon>Viridiplantae</taxon>
        <taxon>Streptophyta</taxon>
        <taxon>Embryophyta</taxon>
        <taxon>Tracheophyta</taxon>
        <taxon>Spermatophyta</taxon>
        <taxon>Magnoliopsida</taxon>
        <taxon>eudicotyledons</taxon>
        <taxon>Gunneridae</taxon>
        <taxon>Pentapetalae</taxon>
        <taxon>asterids</taxon>
        <taxon>lamiids</taxon>
        <taxon>Boraginales</taxon>
        <taxon>Boraginaceae</taxon>
        <taxon>Boraginoideae</taxon>
        <taxon>Lithospermeae</taxon>
        <taxon>Lithospermum</taxon>
    </lineage>
</organism>
<dbReference type="Pfam" id="PF25276">
    <property type="entry name" value="DUF7870"/>
    <property type="match status" value="1"/>
</dbReference>
<dbReference type="PANTHER" id="PTHR33597:SF11">
    <property type="entry name" value="OS07G0620600 PROTEIN"/>
    <property type="match status" value="1"/>
</dbReference>
<dbReference type="PANTHER" id="PTHR33597">
    <property type="entry name" value="OS02G0760400 PROTEIN"/>
    <property type="match status" value="1"/>
</dbReference>
<accession>A0AAV3RNM6</accession>
<name>A0AAV3RNM6_LITER</name>
<evidence type="ECO:0000259" key="1">
    <source>
        <dbReference type="Pfam" id="PF25276"/>
    </source>
</evidence>
<keyword evidence="3" id="KW-1185">Reference proteome</keyword>